<feature type="domain" description="Transglycosylase SLT" evidence="1">
    <location>
        <begin position="1"/>
        <end position="138"/>
    </location>
</feature>
<feature type="non-terminal residue" evidence="2">
    <location>
        <position position="1"/>
    </location>
</feature>
<dbReference type="AlphaFoldDB" id="A0A382IHX4"/>
<reference evidence="2" key="1">
    <citation type="submission" date="2018-05" db="EMBL/GenBank/DDBJ databases">
        <authorList>
            <person name="Lanie J.A."/>
            <person name="Ng W.-L."/>
            <person name="Kazmierczak K.M."/>
            <person name="Andrzejewski T.M."/>
            <person name="Davidsen T.M."/>
            <person name="Wayne K.J."/>
            <person name="Tettelin H."/>
            <person name="Glass J.I."/>
            <person name="Rusch D."/>
            <person name="Podicherti R."/>
            <person name="Tsui H.-C.T."/>
            <person name="Winkler M.E."/>
        </authorList>
    </citation>
    <scope>NUCLEOTIDE SEQUENCE</scope>
</reference>
<protein>
    <recommendedName>
        <fullName evidence="1">Transglycosylase SLT domain-containing protein</fullName>
    </recommendedName>
</protein>
<dbReference type="EMBL" id="UINC01067471">
    <property type="protein sequence ID" value="SVB99158.1"/>
    <property type="molecule type" value="Genomic_DNA"/>
</dbReference>
<dbReference type="SUPFAM" id="SSF53955">
    <property type="entry name" value="Lysozyme-like"/>
    <property type="match status" value="1"/>
</dbReference>
<dbReference type="Pfam" id="PF19489">
    <property type="entry name" value="SLT_4"/>
    <property type="match status" value="1"/>
</dbReference>
<organism evidence="2">
    <name type="scientific">marine metagenome</name>
    <dbReference type="NCBI Taxonomy" id="408172"/>
    <lineage>
        <taxon>unclassified sequences</taxon>
        <taxon>metagenomes</taxon>
        <taxon>ecological metagenomes</taxon>
    </lineage>
</organism>
<accession>A0A382IHX4</accession>
<dbReference type="InterPro" id="IPR045795">
    <property type="entry name" value="SLT_4"/>
</dbReference>
<dbReference type="Gene3D" id="1.10.530.10">
    <property type="match status" value="1"/>
</dbReference>
<sequence length="149" mass="17693">VPISSILAVINKESGFRRFAKPKRTKLFKIIPYRRPSSSLGYSQSIKSSWDLYKKENNKPTAFRTSYKSSSDFIAWYFWKTNKINKIAFTDTRNMYLNYYLGWEAYKNKAYRTDKKAIIFAKSVEKQAKIYKNQLQECKSILNKSYIIF</sequence>
<evidence type="ECO:0000313" key="2">
    <source>
        <dbReference type="EMBL" id="SVB99158.1"/>
    </source>
</evidence>
<gene>
    <name evidence="2" type="ORF">METZ01_LOCUS252012</name>
</gene>
<evidence type="ECO:0000259" key="1">
    <source>
        <dbReference type="Pfam" id="PF19489"/>
    </source>
</evidence>
<name>A0A382IHX4_9ZZZZ</name>
<proteinExistence type="predicted"/>
<dbReference type="InterPro" id="IPR023346">
    <property type="entry name" value="Lysozyme-like_dom_sf"/>
</dbReference>